<evidence type="ECO:0000313" key="1">
    <source>
        <dbReference type="EMBL" id="KKL99400.1"/>
    </source>
</evidence>
<sequence>DVTSIFNSGSADSVAGLMDDMFAGSLVSRAQYLPAGSTTGCPVYTASMRMNNYANTNPVDGVVALNFSLDNAAGCMVAACAI</sequence>
<proteinExistence type="predicted"/>
<dbReference type="AlphaFoldDB" id="A0A0F9J0H3"/>
<comment type="caution">
    <text evidence="1">The sequence shown here is derived from an EMBL/GenBank/DDBJ whole genome shotgun (WGS) entry which is preliminary data.</text>
</comment>
<feature type="non-terminal residue" evidence="1">
    <location>
        <position position="1"/>
    </location>
</feature>
<accession>A0A0F9J0H3</accession>
<name>A0A0F9J0H3_9ZZZZ</name>
<organism evidence="1">
    <name type="scientific">marine sediment metagenome</name>
    <dbReference type="NCBI Taxonomy" id="412755"/>
    <lineage>
        <taxon>unclassified sequences</taxon>
        <taxon>metagenomes</taxon>
        <taxon>ecological metagenomes</taxon>
    </lineage>
</organism>
<protein>
    <submittedName>
        <fullName evidence="1">Uncharacterized protein</fullName>
    </submittedName>
</protein>
<reference evidence="1" key="1">
    <citation type="journal article" date="2015" name="Nature">
        <title>Complex archaea that bridge the gap between prokaryotes and eukaryotes.</title>
        <authorList>
            <person name="Spang A."/>
            <person name="Saw J.H."/>
            <person name="Jorgensen S.L."/>
            <person name="Zaremba-Niedzwiedzka K."/>
            <person name="Martijn J."/>
            <person name="Lind A.E."/>
            <person name="van Eijk R."/>
            <person name="Schleper C."/>
            <person name="Guy L."/>
            <person name="Ettema T.J."/>
        </authorList>
    </citation>
    <scope>NUCLEOTIDE SEQUENCE</scope>
</reference>
<gene>
    <name evidence="1" type="ORF">LCGC14_1814770</name>
</gene>
<dbReference type="EMBL" id="LAZR01017686">
    <property type="protein sequence ID" value="KKL99400.1"/>
    <property type="molecule type" value="Genomic_DNA"/>
</dbReference>